<evidence type="ECO:0008006" key="3">
    <source>
        <dbReference type="Google" id="ProtNLM"/>
    </source>
</evidence>
<proteinExistence type="predicted"/>
<organism evidence="1 2">
    <name type="scientific">Exiguobacterium acetylicum</name>
    <name type="common">Brevibacterium acetylicum</name>
    <dbReference type="NCBI Taxonomy" id="41170"/>
    <lineage>
        <taxon>Bacteria</taxon>
        <taxon>Bacillati</taxon>
        <taxon>Bacillota</taxon>
        <taxon>Bacilli</taxon>
        <taxon>Bacillales</taxon>
        <taxon>Bacillales Family XII. Incertae Sedis</taxon>
        <taxon>Exiguobacterium</taxon>
    </lineage>
</organism>
<gene>
    <name evidence="1" type="ORF">KKI46_16305</name>
</gene>
<evidence type="ECO:0000313" key="1">
    <source>
        <dbReference type="EMBL" id="QWB30112.1"/>
    </source>
</evidence>
<evidence type="ECO:0000313" key="2">
    <source>
        <dbReference type="Proteomes" id="UP000679498"/>
    </source>
</evidence>
<reference evidence="1 2" key="1">
    <citation type="submission" date="2021-05" db="EMBL/GenBank/DDBJ databases">
        <title>Biocontrol using Exiguobacterium acetylicum SI17 against litchi downy blight caused by Peronophythora litchii.</title>
        <authorList>
            <person name="Zheng L."/>
        </authorList>
    </citation>
    <scope>NUCLEOTIDE SEQUENCE [LARGE SCALE GENOMIC DNA]</scope>
    <source>
        <strain evidence="1 2">SI17</strain>
    </source>
</reference>
<keyword evidence="2" id="KW-1185">Reference proteome</keyword>
<dbReference type="EMBL" id="CP075897">
    <property type="protein sequence ID" value="QWB30112.1"/>
    <property type="molecule type" value="Genomic_DNA"/>
</dbReference>
<dbReference type="Proteomes" id="UP000679498">
    <property type="component" value="Chromosome"/>
</dbReference>
<protein>
    <recommendedName>
        <fullName evidence="3">Anti-bacteriophage protein A/HamA C-terminal domain-containing protein</fullName>
    </recommendedName>
</protein>
<sequence length="278" mass="31664">MSIIESQIVEVDDNITGNQWLVDNINELSKAIALITMGQVEHASEILKEAGVIVPVQSRAHYYEEARNQLMINGETEKKREVSRYHRDGFLFECISWIVSNQEADEYTYLKDPHISSTTQGLDGLIIRMDPEKNVVVQTVICEDKCTQNPRDTFRDKVLEAFSEHHENRRASDLLANAVALIKLSGLRGTKAVLAAEKVHDKEFRSYRAALTVDSSLCTIENRTKLFKGYEKLENIEQNQRIGATFVVNGELRAWFHELSELVINNLNDFEAGEKDHV</sequence>
<accession>A0ABX8GAC6</accession>
<dbReference type="RefSeq" id="WP_069940124.1">
    <property type="nucleotide sequence ID" value="NZ_CP075897.1"/>
</dbReference>
<name>A0ABX8GAC6_EXIAC</name>
<dbReference type="GeneID" id="88813264"/>